<dbReference type="PANTHER" id="PTHR10773">
    <property type="entry name" value="DNA-DIRECTED RNA POLYMERASES I, II, AND III SUBUNIT RPABC2"/>
    <property type="match status" value="1"/>
</dbReference>
<gene>
    <name evidence="2" type="ORF">PoB_004487600</name>
</gene>
<reference evidence="2 3" key="1">
    <citation type="journal article" date="2021" name="Elife">
        <title>Chloroplast acquisition without the gene transfer in kleptoplastic sea slugs, Plakobranchus ocellatus.</title>
        <authorList>
            <person name="Maeda T."/>
            <person name="Takahashi S."/>
            <person name="Yoshida T."/>
            <person name="Shimamura S."/>
            <person name="Takaki Y."/>
            <person name="Nagai Y."/>
            <person name="Toyoda A."/>
            <person name="Suzuki Y."/>
            <person name="Arimoto A."/>
            <person name="Ishii H."/>
            <person name="Satoh N."/>
            <person name="Nishiyama T."/>
            <person name="Hasebe M."/>
            <person name="Maruyama T."/>
            <person name="Minagawa J."/>
            <person name="Obokata J."/>
            <person name="Shigenobu S."/>
        </authorList>
    </citation>
    <scope>NUCLEOTIDE SEQUENCE [LARGE SCALE GENOMIC DNA]</scope>
</reference>
<feature type="compositionally biased region" description="Acidic residues" evidence="1">
    <location>
        <begin position="129"/>
        <end position="138"/>
    </location>
</feature>
<evidence type="ECO:0000256" key="1">
    <source>
        <dbReference type="SAM" id="MobiDB-lite"/>
    </source>
</evidence>
<name>A0AAV4B4U5_9GAST</name>
<protein>
    <submittedName>
        <fullName evidence="2">Uncharacterized protein</fullName>
    </submittedName>
</protein>
<feature type="compositionally biased region" description="Basic and acidic residues" evidence="1">
    <location>
        <begin position="300"/>
        <end position="322"/>
    </location>
</feature>
<feature type="region of interest" description="Disordered" evidence="1">
    <location>
        <begin position="178"/>
        <end position="210"/>
    </location>
</feature>
<dbReference type="EMBL" id="BLXT01004947">
    <property type="protein sequence ID" value="GFO18371.1"/>
    <property type="molecule type" value="Genomic_DNA"/>
</dbReference>
<evidence type="ECO:0000313" key="3">
    <source>
        <dbReference type="Proteomes" id="UP000735302"/>
    </source>
</evidence>
<comment type="caution">
    <text evidence="2">The sequence shown here is derived from an EMBL/GenBank/DDBJ whole genome shotgun (WGS) entry which is preliminary data.</text>
</comment>
<feature type="region of interest" description="Disordered" evidence="1">
    <location>
        <begin position="129"/>
        <end position="165"/>
    </location>
</feature>
<keyword evidence="3" id="KW-1185">Reference proteome</keyword>
<feature type="compositionally biased region" description="Basic and acidic residues" evidence="1">
    <location>
        <begin position="277"/>
        <end position="287"/>
    </location>
</feature>
<evidence type="ECO:0000313" key="2">
    <source>
        <dbReference type="EMBL" id="GFO18371.1"/>
    </source>
</evidence>
<feature type="compositionally biased region" description="Polar residues" evidence="1">
    <location>
        <begin position="288"/>
        <end position="299"/>
    </location>
</feature>
<dbReference type="Proteomes" id="UP000735302">
    <property type="component" value="Unassembled WGS sequence"/>
</dbReference>
<dbReference type="AlphaFoldDB" id="A0AAV4B4U5"/>
<sequence>MKLQKKITWQRKATRTPGRPLLFPDKGLVGKHIIIVYSEKRRFVSTATRDPAVVFAFTAKVAYLSCSSTRSIALLVSWVKCNRLRFFYKAVFESCDFAQPKMALSRPRRRVFPAAVATSILLEELDASEEIPEDEDISWSDPGDPDFIPNDLESKDHCESEEEDAVNQVQYIELRASSSNDVDMSDQPHISAGDESSLKENDDLTPGADTAEHEDALNQENVMSHMAEYEDALNQQNSTYFSSEEAQTVQASLDKNDDVMLITDMAEPNDNPNQENSTRHPVEHKDTPNQPDSMNGSSEENQRQTDNADRGSRKRRRDESQWKKTVAKVQRQSGQEYISIKSGKLVSKRSVQNIKDCSNCKYKCREKISAEEQTNINRMFWSLSDVEKNHFYSQYTQRSVIARSRAVTNEKPKLYSYQYFLRAGSTAVKEQVCKVFFLSTLDVSQRRVSYFYEHKRCVETGAPLPPKSGKNIKNKIGDDLLGEVRNHIRSFPRVPSHYCRESSKREYLEKSLNLSKMYGLYKASCEEKGIEAVKQHKYAEIFNNDFNIGFIAPKKDRCDKCELGRVNPNMQGNEKDLLDLHVSNYKLTVAERERDRVNKNKPVVCFDLENVFSLPVSGVSNFFCAHST</sequence>
<dbReference type="PANTHER" id="PTHR10773:SF19">
    <property type="match status" value="1"/>
</dbReference>
<organism evidence="2 3">
    <name type="scientific">Plakobranchus ocellatus</name>
    <dbReference type="NCBI Taxonomy" id="259542"/>
    <lineage>
        <taxon>Eukaryota</taxon>
        <taxon>Metazoa</taxon>
        <taxon>Spiralia</taxon>
        <taxon>Lophotrochozoa</taxon>
        <taxon>Mollusca</taxon>
        <taxon>Gastropoda</taxon>
        <taxon>Heterobranchia</taxon>
        <taxon>Euthyneura</taxon>
        <taxon>Panpulmonata</taxon>
        <taxon>Sacoglossa</taxon>
        <taxon>Placobranchoidea</taxon>
        <taxon>Plakobranchidae</taxon>
        <taxon>Plakobranchus</taxon>
    </lineage>
</organism>
<feature type="region of interest" description="Disordered" evidence="1">
    <location>
        <begin position="264"/>
        <end position="328"/>
    </location>
</feature>
<proteinExistence type="predicted"/>
<accession>A0AAV4B4U5</accession>